<name>A0A5Q2FDS6_9ACTN</name>
<reference evidence="1 2" key="1">
    <citation type="submission" date="2019-10" db="EMBL/GenBank/DDBJ databases">
        <title>Genomic analysis of Raineyella sp. CBA3103.</title>
        <authorList>
            <person name="Roh S.W."/>
        </authorList>
    </citation>
    <scope>NUCLEOTIDE SEQUENCE [LARGE SCALE GENOMIC DNA]</scope>
    <source>
        <strain evidence="1 2">CBA3103</strain>
    </source>
</reference>
<sequence>MASHPWTENFSQWERGAYRDCSAVHRRRADGLNIRVLRHLPPVPSPESIGGWPRARSWLVSFWRLHDSQSFHLTGPDAAQLADVLGMEGISVATALVELNKRVGLLAWPAVLPGFAWTGELEDGATPPQRAPEDWRERLAAAGWTLLTVEDTPMAEYREAGLVIRVGVDPADEGAPYVPQCWFLEFATLGHRPLRRFFGADPALVPAGELYVTPWRDAGMVLEHLVDLAAAPVMPGRAPTSVDAIRSWLQASTDSAVEFVAPSPG</sequence>
<proteinExistence type="predicted"/>
<dbReference type="EMBL" id="CP045725">
    <property type="protein sequence ID" value="QGF24521.1"/>
    <property type="molecule type" value="Genomic_DNA"/>
</dbReference>
<protein>
    <submittedName>
        <fullName evidence="1">Uncharacterized protein</fullName>
    </submittedName>
</protein>
<evidence type="ECO:0000313" key="1">
    <source>
        <dbReference type="EMBL" id="QGF24521.1"/>
    </source>
</evidence>
<dbReference type="KEGG" id="rain:Rai3103_13645"/>
<organism evidence="1 2">
    <name type="scientific">Raineyella fluvialis</name>
    <dbReference type="NCBI Taxonomy" id="2662261"/>
    <lineage>
        <taxon>Bacteria</taxon>
        <taxon>Bacillati</taxon>
        <taxon>Actinomycetota</taxon>
        <taxon>Actinomycetes</taxon>
        <taxon>Propionibacteriales</taxon>
        <taxon>Propionibacteriaceae</taxon>
        <taxon>Raineyella</taxon>
    </lineage>
</organism>
<dbReference type="RefSeq" id="WP_153573050.1">
    <property type="nucleotide sequence ID" value="NZ_CP045725.1"/>
</dbReference>
<dbReference type="AlphaFoldDB" id="A0A5Q2FDS6"/>
<gene>
    <name evidence="1" type="ORF">Rai3103_13645</name>
</gene>
<keyword evidence="2" id="KW-1185">Reference proteome</keyword>
<accession>A0A5Q2FDS6</accession>
<dbReference type="Proteomes" id="UP000386847">
    <property type="component" value="Chromosome"/>
</dbReference>
<evidence type="ECO:0000313" key="2">
    <source>
        <dbReference type="Proteomes" id="UP000386847"/>
    </source>
</evidence>